<keyword evidence="2" id="KW-1133">Transmembrane helix</keyword>
<feature type="transmembrane region" description="Helical" evidence="2">
    <location>
        <begin position="298"/>
        <end position="316"/>
    </location>
</feature>
<proteinExistence type="predicted"/>
<feature type="region of interest" description="Disordered" evidence="1">
    <location>
        <begin position="378"/>
        <end position="411"/>
    </location>
</feature>
<dbReference type="SUPFAM" id="SSF52540">
    <property type="entry name" value="P-loop containing nucleoside triphosphate hydrolases"/>
    <property type="match status" value="1"/>
</dbReference>
<evidence type="ECO:0008006" key="5">
    <source>
        <dbReference type="Google" id="ProtNLM"/>
    </source>
</evidence>
<sequence length="580" mass="63803">MFRKCTRTLIVRYYSIPPKNINISSNNPSINNLNTKGDTNTNFDPKQVPKLDVRGFERQNIRRLRPFIKFLLFQSIPIFFLMFLYKYLENKKLDSLSVAVDQDFIPHILRVIKGSKSFLLLEKDLVFIDITAIDSNFPGFDGNIRDLSLEKLLNYISKELDFIGVKFKLNTSYLNLVNSRVRVLSYNPERYSYIILEGVLSAPAKNSHREDNNAADSSNYTTTTTASNAKNTSDDRSKTPKNTGNHSSTSGLANSSDKVLFDLFVDKVTVKFTNSLLSSVTNTRVTTGGLSKGSNRHVYGILLAVLAAVMLLGFVLKRRSKKSSTIVIMGPVNSGKTCLLYKLVNGCFPKTVSSQGVNVASLTAGIARQINSTAVTGRAVDNDADTSGKSNSNVSNHGTTGTGSGSTSGSSVTLVDVSGNEDISLHMNHINNCRKFILMFDSTNRKSYKLLVNVLLQLITLTYSSKPKGAGNTSSKGKSAVGAGSGRSILLVGNKNDMFNCKNVNEMNKIILLELELLLQNYFVNKSSLNNPGVDVNLNEYLSSLKNMTSLSDIKGFEMKLVSYSVKNGDLEEIKEYIAS</sequence>
<feature type="compositionally biased region" description="Polar residues" evidence="1">
    <location>
        <begin position="240"/>
        <end position="252"/>
    </location>
</feature>
<protein>
    <recommendedName>
        <fullName evidence="5">Signal recognition particle receptor subunit beta</fullName>
    </recommendedName>
</protein>
<dbReference type="Gene3D" id="3.40.50.300">
    <property type="entry name" value="P-loop containing nucleotide triphosphate hydrolases"/>
    <property type="match status" value="1"/>
</dbReference>
<dbReference type="EMBL" id="CP056068">
    <property type="protein sequence ID" value="UKJ90763.2"/>
    <property type="molecule type" value="Genomic_DNA"/>
</dbReference>
<dbReference type="OrthoDB" id="365986at2759"/>
<dbReference type="InterPro" id="IPR027417">
    <property type="entry name" value="P-loop_NTPase"/>
</dbReference>
<feature type="compositionally biased region" description="Low complexity" evidence="1">
    <location>
        <begin position="214"/>
        <end position="231"/>
    </location>
</feature>
<accession>A0A976M938</accession>
<evidence type="ECO:0000313" key="4">
    <source>
        <dbReference type="Proteomes" id="UP000244803"/>
    </source>
</evidence>
<feature type="compositionally biased region" description="Low complexity" evidence="1">
    <location>
        <begin position="390"/>
        <end position="399"/>
    </location>
</feature>
<keyword evidence="2" id="KW-0812">Transmembrane</keyword>
<organism evidence="3 4">
    <name type="scientific">Theileria orientalis</name>
    <dbReference type="NCBI Taxonomy" id="68886"/>
    <lineage>
        <taxon>Eukaryota</taxon>
        <taxon>Sar</taxon>
        <taxon>Alveolata</taxon>
        <taxon>Apicomplexa</taxon>
        <taxon>Aconoidasida</taxon>
        <taxon>Piroplasmida</taxon>
        <taxon>Theileriidae</taxon>
        <taxon>Theileria</taxon>
    </lineage>
</organism>
<feature type="transmembrane region" description="Helical" evidence="2">
    <location>
        <begin position="67"/>
        <end position="88"/>
    </location>
</feature>
<evidence type="ECO:0000256" key="1">
    <source>
        <dbReference type="SAM" id="MobiDB-lite"/>
    </source>
</evidence>
<name>A0A976M938_THEOR</name>
<reference evidence="3" key="1">
    <citation type="submission" date="2022-07" db="EMBL/GenBank/DDBJ databases">
        <title>Evaluation of T. orientalis genome assembly methods using nanopore sequencing and analysis of variation between genomes.</title>
        <authorList>
            <person name="Yam J."/>
            <person name="Micallef M.L."/>
            <person name="Liu M."/>
            <person name="Djordjevic S.P."/>
            <person name="Bogema D.R."/>
            <person name="Jenkins C."/>
        </authorList>
    </citation>
    <scope>NUCLEOTIDE SEQUENCE</scope>
    <source>
        <strain evidence="3">Fish Creek</strain>
    </source>
</reference>
<evidence type="ECO:0000256" key="2">
    <source>
        <dbReference type="SAM" id="Phobius"/>
    </source>
</evidence>
<gene>
    <name evidence="3" type="ORF">MACJ_001698</name>
</gene>
<dbReference type="AlphaFoldDB" id="A0A976M938"/>
<keyword evidence="2" id="KW-0472">Membrane</keyword>
<dbReference type="Proteomes" id="UP000244803">
    <property type="component" value="Chromosome 2"/>
</dbReference>
<evidence type="ECO:0000313" key="3">
    <source>
        <dbReference type="EMBL" id="UKJ90763.2"/>
    </source>
</evidence>
<feature type="region of interest" description="Disordered" evidence="1">
    <location>
        <begin position="206"/>
        <end position="252"/>
    </location>
</feature>